<evidence type="ECO:0000256" key="1">
    <source>
        <dbReference type="ARBA" id="ARBA00001933"/>
    </source>
</evidence>
<dbReference type="InterPro" id="IPR015421">
    <property type="entry name" value="PyrdxlP-dep_Trfase_major"/>
</dbReference>
<evidence type="ECO:0000256" key="4">
    <source>
        <dbReference type="ARBA" id="ARBA00022917"/>
    </source>
</evidence>
<comment type="catalytic activity">
    <reaction evidence="5">
        <text>O-phospho-L-seryl-tRNA(Cys) + hydrogen sulfide + H(+) = L-cysteinyl-tRNA(Cys) + phosphate</text>
        <dbReference type="Rhea" id="RHEA:25686"/>
        <dbReference type="Rhea" id="RHEA-COMP:9679"/>
        <dbReference type="Rhea" id="RHEA-COMP:9719"/>
        <dbReference type="ChEBI" id="CHEBI:15378"/>
        <dbReference type="ChEBI" id="CHEBI:29919"/>
        <dbReference type="ChEBI" id="CHEBI:43474"/>
        <dbReference type="ChEBI" id="CHEBI:78517"/>
        <dbReference type="ChEBI" id="CHEBI:78551"/>
        <dbReference type="EC" id="2.5.1.73"/>
    </reaction>
</comment>
<dbReference type="EC" id="2.5.1.73" evidence="5"/>
<dbReference type="NCBIfam" id="TIGR02539">
    <property type="entry name" value="SepCysS"/>
    <property type="match status" value="1"/>
</dbReference>
<evidence type="ECO:0000256" key="2">
    <source>
        <dbReference type="ARBA" id="ARBA00022679"/>
    </source>
</evidence>
<name>A0A7G9YI51_9EURY</name>
<dbReference type="GO" id="GO:0043766">
    <property type="term" value="F:Sep-tRNA:Cys-tRNA synthase activity"/>
    <property type="evidence" value="ECO:0007669"/>
    <property type="project" value="UniProtKB-UniRule"/>
</dbReference>
<dbReference type="AlphaFoldDB" id="A0A7G9YI51"/>
<accession>A0A7G9YI51</accession>
<feature type="binding site" evidence="5">
    <location>
        <begin position="211"/>
        <end position="213"/>
    </location>
    <ligand>
        <name>pyridoxal 5'-phosphate</name>
        <dbReference type="ChEBI" id="CHEBI:597326"/>
    </ligand>
</feature>
<dbReference type="PANTHER" id="PTHR43586:SF3">
    <property type="entry name" value="O-PHOSPHO-L-SERYL-TRNA:CYS-TRNA SYNTHASE"/>
    <property type="match status" value="1"/>
</dbReference>
<dbReference type="Gene3D" id="3.90.1150.10">
    <property type="entry name" value="Aspartate Aminotransferase, domain 1"/>
    <property type="match status" value="1"/>
</dbReference>
<comment type="function">
    <text evidence="5">Converts O-phospho-L-seryl-tRNA(Cys) (Sep-tRNA(Cys)) to L-cysteinyl-tRNA(Cys) (Cys-tRNA(Cys)).</text>
</comment>
<organism evidence="6">
    <name type="scientific">Candidatus Methanogaster sp. ANME-2c ERB4</name>
    <dbReference type="NCBI Taxonomy" id="2759911"/>
    <lineage>
        <taxon>Archaea</taxon>
        <taxon>Methanobacteriati</taxon>
        <taxon>Methanobacteriota</taxon>
        <taxon>Stenosarchaea group</taxon>
        <taxon>Methanomicrobia</taxon>
        <taxon>Methanosarcinales</taxon>
        <taxon>ANME-2 cluster</taxon>
        <taxon>Candidatus Methanogasteraceae</taxon>
        <taxon>Candidatus Methanogaster</taxon>
    </lineage>
</organism>
<dbReference type="InterPro" id="IPR013375">
    <property type="entry name" value="Sep_Cys-tRNA_synth_arc"/>
</dbReference>
<reference evidence="6" key="1">
    <citation type="submission" date="2020-06" db="EMBL/GenBank/DDBJ databases">
        <title>Unique genomic features of the anaerobic methanotrophic archaea.</title>
        <authorList>
            <person name="Chadwick G.L."/>
            <person name="Skennerton C.T."/>
            <person name="Laso-Perez R."/>
            <person name="Leu A.O."/>
            <person name="Speth D.R."/>
            <person name="Yu H."/>
            <person name="Morgan-Lang C."/>
            <person name="Hatzenpichler R."/>
            <person name="Goudeau D."/>
            <person name="Malmstrom R."/>
            <person name="Brazelton W.J."/>
            <person name="Woyke T."/>
            <person name="Hallam S.J."/>
            <person name="Tyson G.W."/>
            <person name="Wegener G."/>
            <person name="Boetius A."/>
            <person name="Orphan V."/>
        </authorList>
    </citation>
    <scope>NUCLEOTIDE SEQUENCE</scope>
</reference>
<dbReference type="PANTHER" id="PTHR43586">
    <property type="entry name" value="CYSTEINE DESULFURASE"/>
    <property type="match status" value="1"/>
</dbReference>
<dbReference type="Pfam" id="PF05889">
    <property type="entry name" value="SepSecS"/>
    <property type="match status" value="1"/>
</dbReference>
<dbReference type="HAMAP" id="MF_01675">
    <property type="entry name" value="Sep_Cys_tRNA_synth"/>
    <property type="match status" value="1"/>
</dbReference>
<dbReference type="Gene3D" id="3.40.640.10">
    <property type="entry name" value="Type I PLP-dependent aspartate aminotransferase-like (Major domain)"/>
    <property type="match status" value="1"/>
</dbReference>
<evidence type="ECO:0000313" key="6">
    <source>
        <dbReference type="EMBL" id="QNO47685.1"/>
    </source>
</evidence>
<comment type="similarity">
    <text evidence="5">Belongs to the SepCysS family.</text>
</comment>
<dbReference type="SUPFAM" id="SSF53383">
    <property type="entry name" value="PLP-dependent transferases"/>
    <property type="match status" value="1"/>
</dbReference>
<gene>
    <name evidence="6" type="ORF">FJIOJMEM_00011</name>
</gene>
<dbReference type="InterPro" id="IPR015422">
    <property type="entry name" value="PyrdxlP-dep_Trfase_small"/>
</dbReference>
<evidence type="ECO:0000256" key="5">
    <source>
        <dbReference type="HAMAP-Rule" id="MF_01675"/>
    </source>
</evidence>
<dbReference type="InterPro" id="IPR008829">
    <property type="entry name" value="SepSecS/SepCysS"/>
</dbReference>
<evidence type="ECO:0000256" key="3">
    <source>
        <dbReference type="ARBA" id="ARBA00022898"/>
    </source>
</evidence>
<keyword evidence="4 5" id="KW-0648">Protein biosynthesis</keyword>
<protein>
    <recommendedName>
        <fullName evidence="5">O-phospho-L-seryl-tRNA:Cys-tRNA synthase</fullName>
        <ecNumber evidence="5">2.5.1.73</ecNumber>
    </recommendedName>
    <alternativeName>
        <fullName evidence="5">Sep-tRNA:Cys-tRNA synthase</fullName>
        <shortName evidence="5">SepCysS</shortName>
    </alternativeName>
</protein>
<sequence>MTKKSTLKRSTLGMINIDPLQRGGLLTPEARCALAEWGDGYSICDFCPGKLEEIKKPPIHNFVYDDLPAFLGVDHARVTNGARESIFAVMHALGKKGGCVVMDGNAHYTSLVAAERAGLGISQVPVSDRPEYRIDPEGYAENIEEQQKSGEEVVLAVLTYPDGNYGNIVDAKRVSAICHEYDVPLLLNCAYSVGRMPVSAKDLGADFIAGSGHKSMAACGPVGVLGVSEQYHDLVLRRSAYNKNKELELLGCTARGATIMTLIASFPTVKARVLEWDHEVKKARWFSEQMESLGMIQMGDKPHNHDLIFFEAPVLYEISKHAKKGRFFLYKELKKRNIHGIKSGLTKYFKLSTYQLSEDDLRYVLDAFAEIIATVG</sequence>
<feature type="modified residue" description="N6-(pyridoxal phosphate)lysine" evidence="5">
    <location>
        <position position="214"/>
    </location>
</feature>
<dbReference type="GO" id="GO:0006412">
    <property type="term" value="P:translation"/>
    <property type="evidence" value="ECO:0007669"/>
    <property type="project" value="UniProtKB-KW"/>
</dbReference>
<comment type="cofactor">
    <cofactor evidence="1 5">
        <name>pyridoxal 5'-phosphate</name>
        <dbReference type="ChEBI" id="CHEBI:597326"/>
    </cofactor>
</comment>
<comment type="subunit">
    <text evidence="5">Homodimer. Interacts with SepRS.</text>
</comment>
<keyword evidence="3 5" id="KW-0663">Pyridoxal phosphate</keyword>
<proteinExistence type="inferred from homology"/>
<keyword evidence="2 5" id="KW-0808">Transferase</keyword>
<dbReference type="NCBIfam" id="NF006810">
    <property type="entry name" value="PRK09331.1"/>
    <property type="match status" value="1"/>
</dbReference>
<feature type="binding site" evidence="5">
    <location>
        <position position="188"/>
    </location>
    <ligand>
        <name>pyridoxal 5'-phosphate</name>
        <dbReference type="ChEBI" id="CHEBI:597326"/>
    </ligand>
</feature>
<feature type="binding site" evidence="5">
    <location>
        <begin position="82"/>
        <end position="83"/>
    </location>
    <ligand>
        <name>pyridoxal 5'-phosphate</name>
        <dbReference type="ChEBI" id="CHEBI:597326"/>
    </ligand>
</feature>
<dbReference type="InterPro" id="IPR015424">
    <property type="entry name" value="PyrdxlP-dep_Trfase"/>
</dbReference>
<dbReference type="EMBL" id="MT631271">
    <property type="protein sequence ID" value="QNO47685.1"/>
    <property type="molecule type" value="Genomic_DNA"/>
</dbReference>